<dbReference type="SUPFAM" id="SSF53187">
    <property type="entry name" value="Zn-dependent exopeptidases"/>
    <property type="match status" value="1"/>
</dbReference>
<dbReference type="PANTHER" id="PTHR11532:SF57">
    <property type="entry name" value="CARBOXYPEPTIDASE D, B"/>
    <property type="match status" value="1"/>
</dbReference>
<dbReference type="InterPro" id="IPR008969">
    <property type="entry name" value="CarboxyPept-like_regulatory"/>
</dbReference>
<evidence type="ECO:0000256" key="2">
    <source>
        <dbReference type="ARBA" id="ARBA00023180"/>
    </source>
</evidence>
<dbReference type="InterPro" id="IPR050753">
    <property type="entry name" value="Peptidase_M14_domain"/>
</dbReference>
<evidence type="ECO:0000256" key="3">
    <source>
        <dbReference type="PROSITE-ProRule" id="PRU01379"/>
    </source>
</evidence>
<evidence type="ECO:0000256" key="1">
    <source>
        <dbReference type="ARBA" id="ARBA00005988"/>
    </source>
</evidence>
<dbReference type="GO" id="GO:0016485">
    <property type="term" value="P:protein processing"/>
    <property type="evidence" value="ECO:0007669"/>
    <property type="project" value="TreeGrafter"/>
</dbReference>
<dbReference type="GO" id="GO:0008270">
    <property type="term" value="F:zinc ion binding"/>
    <property type="evidence" value="ECO:0007669"/>
    <property type="project" value="InterPro"/>
</dbReference>
<dbReference type="OrthoDB" id="10249045at2759"/>
<name>A0A0D2M3X9_9CHLO</name>
<evidence type="ECO:0000259" key="4">
    <source>
        <dbReference type="PROSITE" id="PS52035"/>
    </source>
</evidence>
<evidence type="ECO:0000313" key="6">
    <source>
        <dbReference type="Proteomes" id="UP000054498"/>
    </source>
</evidence>
<keyword evidence="5" id="KW-0645">Protease</keyword>
<feature type="active site" description="Proton donor/acceptor" evidence="3">
    <location>
        <position position="102"/>
    </location>
</feature>
<comment type="similarity">
    <text evidence="1 3">Belongs to the peptidase M14 family.</text>
</comment>
<keyword evidence="5" id="KW-0378">Hydrolase</keyword>
<dbReference type="RefSeq" id="XP_013895036.1">
    <property type="nucleotide sequence ID" value="XM_014039582.1"/>
</dbReference>
<feature type="domain" description="Peptidase M14" evidence="4">
    <location>
        <begin position="1"/>
        <end position="132"/>
    </location>
</feature>
<dbReference type="GO" id="GO:0006518">
    <property type="term" value="P:peptide metabolic process"/>
    <property type="evidence" value="ECO:0007669"/>
    <property type="project" value="TreeGrafter"/>
</dbReference>
<gene>
    <name evidence="5" type="ORF">MNEG_11948</name>
</gene>
<dbReference type="SUPFAM" id="SSF49464">
    <property type="entry name" value="Carboxypeptidase regulatory domain-like"/>
    <property type="match status" value="1"/>
</dbReference>
<dbReference type="GeneID" id="25729261"/>
<dbReference type="Gene3D" id="3.40.630.10">
    <property type="entry name" value="Zn peptidases"/>
    <property type="match status" value="1"/>
</dbReference>
<dbReference type="Proteomes" id="UP000054498">
    <property type="component" value="Unassembled WGS sequence"/>
</dbReference>
<sequence length="221" mass="23308">MAFSQGRTWLAAANFHEGDLVVNYPWDGYPSLSQFVSGPSVAPDDVTLTYLAKAYASLNPAMLQGPFRDDGGVTNGAAWYPVYGSYQDWDYTTAGCIHFTIETSLVKAPPPSAIPSLWEQNRDALLALPLRAYEGVRGRVTDAASGAPLAATLYVRSAAGAAAPVPFYASRGHGFYARPLAPGRNYSLVATMAGYADAVAQITVPVGGGGVVRDFALVAKP</sequence>
<dbReference type="PROSITE" id="PS52035">
    <property type="entry name" value="PEPTIDASE_M14"/>
    <property type="match status" value="1"/>
</dbReference>
<dbReference type="AlphaFoldDB" id="A0A0D2M3X9"/>
<dbReference type="EMBL" id="KK103201">
    <property type="protein sequence ID" value="KIY96016.1"/>
    <property type="molecule type" value="Genomic_DNA"/>
</dbReference>
<dbReference type="Gene3D" id="2.60.40.1120">
    <property type="entry name" value="Carboxypeptidase-like, regulatory domain"/>
    <property type="match status" value="1"/>
</dbReference>
<evidence type="ECO:0000313" key="5">
    <source>
        <dbReference type="EMBL" id="KIY96016.1"/>
    </source>
</evidence>
<proteinExistence type="inferred from homology"/>
<keyword evidence="5" id="KW-0121">Carboxypeptidase</keyword>
<dbReference type="Pfam" id="PF00246">
    <property type="entry name" value="Peptidase_M14"/>
    <property type="match status" value="1"/>
</dbReference>
<keyword evidence="2" id="KW-0325">Glycoprotein</keyword>
<dbReference type="GO" id="GO:0004181">
    <property type="term" value="F:metallocarboxypeptidase activity"/>
    <property type="evidence" value="ECO:0007669"/>
    <property type="project" value="UniProtKB-EC"/>
</dbReference>
<keyword evidence="6" id="KW-1185">Reference proteome</keyword>
<accession>A0A0D2M3X9</accession>
<protein>
    <submittedName>
        <fullName evidence="5">Carboxypeptidase D</fullName>
        <ecNumber evidence="5">3.4.17.22</ecNumber>
    </submittedName>
</protein>
<dbReference type="GO" id="GO:0005615">
    <property type="term" value="C:extracellular space"/>
    <property type="evidence" value="ECO:0007669"/>
    <property type="project" value="TreeGrafter"/>
</dbReference>
<dbReference type="KEGG" id="mng:MNEG_11948"/>
<dbReference type="EC" id="3.4.17.22" evidence="5"/>
<organism evidence="5 6">
    <name type="scientific">Monoraphidium neglectum</name>
    <dbReference type="NCBI Taxonomy" id="145388"/>
    <lineage>
        <taxon>Eukaryota</taxon>
        <taxon>Viridiplantae</taxon>
        <taxon>Chlorophyta</taxon>
        <taxon>core chlorophytes</taxon>
        <taxon>Chlorophyceae</taxon>
        <taxon>CS clade</taxon>
        <taxon>Sphaeropleales</taxon>
        <taxon>Selenastraceae</taxon>
        <taxon>Monoraphidium</taxon>
    </lineage>
</organism>
<reference evidence="5 6" key="1">
    <citation type="journal article" date="2013" name="BMC Genomics">
        <title>Reconstruction of the lipid metabolism for the microalga Monoraphidium neglectum from its genome sequence reveals characteristics suitable for biofuel production.</title>
        <authorList>
            <person name="Bogen C."/>
            <person name="Al-Dilaimi A."/>
            <person name="Albersmeier A."/>
            <person name="Wichmann J."/>
            <person name="Grundmann M."/>
            <person name="Rupp O."/>
            <person name="Lauersen K.J."/>
            <person name="Blifernez-Klassen O."/>
            <person name="Kalinowski J."/>
            <person name="Goesmann A."/>
            <person name="Mussgnug J.H."/>
            <person name="Kruse O."/>
        </authorList>
    </citation>
    <scope>NUCLEOTIDE SEQUENCE [LARGE SCALE GENOMIC DNA]</scope>
    <source>
        <strain evidence="5 6">SAG 48.87</strain>
    </source>
</reference>
<dbReference type="PANTHER" id="PTHR11532">
    <property type="entry name" value="PROTEASE M14 CARBOXYPEPTIDASE"/>
    <property type="match status" value="1"/>
</dbReference>
<dbReference type="STRING" id="145388.A0A0D2M3X9"/>
<dbReference type="InterPro" id="IPR000834">
    <property type="entry name" value="Peptidase_M14"/>
</dbReference>